<accession>A0AAE9EU84</accession>
<dbReference type="InterPro" id="IPR005514">
    <property type="entry name" value="DUF316"/>
</dbReference>
<dbReference type="EMBL" id="CP092623">
    <property type="protein sequence ID" value="UMM26701.1"/>
    <property type="molecule type" value="Genomic_DNA"/>
</dbReference>
<keyword evidence="3" id="KW-1185">Reference proteome</keyword>
<dbReference type="PANTHER" id="PTHR34005">
    <property type="entry name" value="PROTEIN CBG15054-RELATED"/>
    <property type="match status" value="1"/>
</dbReference>
<dbReference type="PANTHER" id="PTHR34005:SF1">
    <property type="entry name" value="PROTEIN CBG15054"/>
    <property type="match status" value="1"/>
</dbReference>
<dbReference type="AlphaFoldDB" id="A0AAE9EU84"/>
<name>A0AAE9EU84_CAEBR</name>
<reference evidence="2 3" key="1">
    <citation type="submission" date="2022-04" db="EMBL/GenBank/DDBJ databases">
        <title>Chromosome-level reference genomes for two strains of Caenorhabditis briggsae: an improved platform for comparative genomics.</title>
        <authorList>
            <person name="Stevens L."/>
            <person name="Andersen E."/>
        </authorList>
    </citation>
    <scope>NUCLEOTIDE SEQUENCE [LARGE SCALE GENOMIC DNA]</scope>
    <source>
        <strain evidence="2">VX34</strain>
        <tissue evidence="2">Whole-organism</tissue>
    </source>
</reference>
<proteinExistence type="predicted"/>
<protein>
    <submittedName>
        <fullName evidence="2">Uncharacterized protein</fullName>
    </submittedName>
</protein>
<dbReference type="Proteomes" id="UP000829354">
    <property type="component" value="Chromosome IV"/>
</dbReference>
<evidence type="ECO:0000313" key="2">
    <source>
        <dbReference type="EMBL" id="UMM26701.1"/>
    </source>
</evidence>
<dbReference type="Pfam" id="PF03761">
    <property type="entry name" value="DUF316"/>
    <property type="match status" value="1"/>
</dbReference>
<organism evidence="2 3">
    <name type="scientific">Caenorhabditis briggsae</name>
    <dbReference type="NCBI Taxonomy" id="6238"/>
    <lineage>
        <taxon>Eukaryota</taxon>
        <taxon>Metazoa</taxon>
        <taxon>Ecdysozoa</taxon>
        <taxon>Nematoda</taxon>
        <taxon>Chromadorea</taxon>
        <taxon>Rhabditida</taxon>
        <taxon>Rhabditina</taxon>
        <taxon>Rhabditomorpha</taxon>
        <taxon>Rhabditoidea</taxon>
        <taxon>Rhabditidae</taxon>
        <taxon>Peloderinae</taxon>
        <taxon>Caenorhabditis</taxon>
    </lineage>
</organism>
<evidence type="ECO:0000256" key="1">
    <source>
        <dbReference type="SAM" id="SignalP"/>
    </source>
</evidence>
<keyword evidence="1" id="KW-0732">Signal</keyword>
<evidence type="ECO:0000313" key="3">
    <source>
        <dbReference type="Proteomes" id="UP000829354"/>
    </source>
</evidence>
<sequence length="289" mass="33231">MKLLSLIFIQILINFGESNGKLSWKENQHRLDTCGGADLKQNLEWYWKFFVREGSTCFSSEAIVISDRHFLASAMPVMDEKMKWRGTTTSVKCLSGSEHLKVPEHVLAYYTTRLALDHNTQSITKIIRPIDAHILKGCNQSIKNEFEFQYSLMLVEFEWVQPITVTHVYPCIADDQTIVREKEKLDLHTVENDKTVKVGSCEVTADTNFQIDCFVDSLGWFHGTPMMKEINDRSTIVSLVTSGIIRKESENQSLKFPILFSTRTQNIHIPCTTWDGFIRIFAQWLVCVP</sequence>
<feature type="signal peptide" evidence="1">
    <location>
        <begin position="1"/>
        <end position="20"/>
    </location>
</feature>
<gene>
    <name evidence="2" type="ORF">L5515_010292</name>
</gene>
<feature type="chain" id="PRO_5042132880" evidence="1">
    <location>
        <begin position="21"/>
        <end position="289"/>
    </location>
</feature>